<keyword evidence="2" id="KW-1185">Reference proteome</keyword>
<evidence type="ECO:0000313" key="2">
    <source>
        <dbReference type="Proteomes" id="UP000265000"/>
    </source>
</evidence>
<dbReference type="AlphaFoldDB" id="A0A3Q2NZI3"/>
<evidence type="ECO:0000313" key="1">
    <source>
        <dbReference type="Ensembl" id="ENSFHEP00000005024.1"/>
    </source>
</evidence>
<sequence length="100" mass="11031">IFGALTSYTSAVKMISAFESCSELTSAVQPALNDLSDPAVCFQQEHHVREEKLKDDEHWKESYLCSYALDRLFSFSVLTARVFAVGDPARHSGGSAQQCV</sequence>
<proteinExistence type="predicted"/>
<dbReference type="Ensembl" id="ENSFHET00000007854.1">
    <property type="protein sequence ID" value="ENSFHEP00000005024.1"/>
    <property type="gene ID" value="ENSFHEG00000005969.1"/>
</dbReference>
<reference evidence="1" key="1">
    <citation type="submission" date="2025-08" db="UniProtKB">
        <authorList>
            <consortium name="Ensembl"/>
        </authorList>
    </citation>
    <scope>IDENTIFICATION</scope>
</reference>
<dbReference type="Proteomes" id="UP000265000">
    <property type="component" value="Unplaced"/>
</dbReference>
<name>A0A3Q2NZI3_FUNHE</name>
<protein>
    <submittedName>
        <fullName evidence="1">Uncharacterized protein</fullName>
    </submittedName>
</protein>
<dbReference type="GeneTree" id="ENSGT00940000176879"/>
<organism evidence="1 2">
    <name type="scientific">Fundulus heteroclitus</name>
    <name type="common">Killifish</name>
    <name type="synonym">Mummichog</name>
    <dbReference type="NCBI Taxonomy" id="8078"/>
    <lineage>
        <taxon>Eukaryota</taxon>
        <taxon>Metazoa</taxon>
        <taxon>Chordata</taxon>
        <taxon>Craniata</taxon>
        <taxon>Vertebrata</taxon>
        <taxon>Euteleostomi</taxon>
        <taxon>Actinopterygii</taxon>
        <taxon>Neopterygii</taxon>
        <taxon>Teleostei</taxon>
        <taxon>Neoteleostei</taxon>
        <taxon>Acanthomorphata</taxon>
        <taxon>Ovalentaria</taxon>
        <taxon>Atherinomorphae</taxon>
        <taxon>Cyprinodontiformes</taxon>
        <taxon>Fundulidae</taxon>
        <taxon>Fundulus</taxon>
    </lineage>
</organism>
<accession>A0A3Q2NZI3</accession>
<reference evidence="1" key="2">
    <citation type="submission" date="2025-09" db="UniProtKB">
        <authorList>
            <consortium name="Ensembl"/>
        </authorList>
    </citation>
    <scope>IDENTIFICATION</scope>
</reference>
<dbReference type="Gene3D" id="1.20.1250.10">
    <property type="match status" value="1"/>
</dbReference>
<dbReference type="InterPro" id="IPR009079">
    <property type="entry name" value="4_helix_cytokine-like_core"/>
</dbReference>